<feature type="compositionally biased region" description="Basic and acidic residues" evidence="2">
    <location>
        <begin position="1"/>
        <end position="17"/>
    </location>
</feature>
<name>A0A1I7KNR2_9BURK</name>
<protein>
    <submittedName>
        <fullName evidence="3">Uncharacterized protein</fullName>
    </submittedName>
</protein>
<dbReference type="RefSeq" id="WP_093557119.1">
    <property type="nucleotide sequence ID" value="NZ_FPBO01000018.1"/>
</dbReference>
<sequence length="89" mass="10026">MAEQEKRGRGRPAKEDALTPAERAKRYRDNKRAERIAIAISRDASREMEPPDAPSRLFAELDKALARVDALERELAQARAEIAALKITK</sequence>
<gene>
    <name evidence="3" type="ORF">SAMN05216552_101860</name>
</gene>
<feature type="coiled-coil region" evidence="1">
    <location>
        <begin position="61"/>
        <end position="88"/>
    </location>
</feature>
<accession>A0A1I7KNR2</accession>
<dbReference type="Proteomes" id="UP000199391">
    <property type="component" value="Unassembled WGS sequence"/>
</dbReference>
<dbReference type="OrthoDB" id="672005at28216"/>
<evidence type="ECO:0000256" key="2">
    <source>
        <dbReference type="SAM" id="MobiDB-lite"/>
    </source>
</evidence>
<dbReference type="AlphaFoldDB" id="A0A1I7KNR2"/>
<reference evidence="4" key="1">
    <citation type="submission" date="2016-10" db="EMBL/GenBank/DDBJ databases">
        <authorList>
            <person name="Varghese N."/>
            <person name="Submissions S."/>
        </authorList>
    </citation>
    <scope>NUCLEOTIDE SEQUENCE [LARGE SCALE GENOMIC DNA]</scope>
    <source>
        <strain evidence="4">CGMCC 1.11014</strain>
    </source>
</reference>
<organism evidence="3 4">
    <name type="scientific">Pseudoduganella namucuonensis</name>
    <dbReference type="NCBI Taxonomy" id="1035707"/>
    <lineage>
        <taxon>Bacteria</taxon>
        <taxon>Pseudomonadati</taxon>
        <taxon>Pseudomonadota</taxon>
        <taxon>Betaproteobacteria</taxon>
        <taxon>Burkholderiales</taxon>
        <taxon>Oxalobacteraceae</taxon>
        <taxon>Telluria group</taxon>
        <taxon>Pseudoduganella</taxon>
    </lineage>
</organism>
<proteinExistence type="predicted"/>
<evidence type="ECO:0000313" key="4">
    <source>
        <dbReference type="Proteomes" id="UP000199391"/>
    </source>
</evidence>
<keyword evidence="4" id="KW-1185">Reference proteome</keyword>
<dbReference type="STRING" id="1035707.SAMN05216552_101860"/>
<feature type="region of interest" description="Disordered" evidence="2">
    <location>
        <begin position="1"/>
        <end position="29"/>
    </location>
</feature>
<evidence type="ECO:0000256" key="1">
    <source>
        <dbReference type="SAM" id="Coils"/>
    </source>
</evidence>
<evidence type="ECO:0000313" key="3">
    <source>
        <dbReference type="EMBL" id="SFU99004.1"/>
    </source>
</evidence>
<keyword evidence="1" id="KW-0175">Coiled coil</keyword>
<dbReference type="EMBL" id="FPBO01000018">
    <property type="protein sequence ID" value="SFU99004.1"/>
    <property type="molecule type" value="Genomic_DNA"/>
</dbReference>